<feature type="compositionally biased region" description="Polar residues" evidence="5">
    <location>
        <begin position="208"/>
        <end position="217"/>
    </location>
</feature>
<feature type="compositionally biased region" description="Low complexity" evidence="5">
    <location>
        <begin position="119"/>
        <end position="130"/>
    </location>
</feature>
<feature type="region of interest" description="Disordered" evidence="5">
    <location>
        <begin position="186"/>
        <end position="218"/>
    </location>
</feature>
<dbReference type="GO" id="GO:0005840">
    <property type="term" value="C:ribosome"/>
    <property type="evidence" value="ECO:0007669"/>
    <property type="project" value="UniProtKB-KW"/>
</dbReference>
<keyword evidence="7" id="KW-1185">Reference proteome</keyword>
<dbReference type="EMBL" id="CYKH01001991">
    <property type="protein sequence ID" value="CUG92018.1"/>
    <property type="molecule type" value="Genomic_DNA"/>
</dbReference>
<feature type="region of interest" description="Disordered" evidence="5">
    <location>
        <begin position="490"/>
        <end position="542"/>
    </location>
</feature>
<evidence type="ECO:0000256" key="1">
    <source>
        <dbReference type="ARBA" id="ARBA00022574"/>
    </source>
</evidence>
<keyword evidence="3" id="KW-0687">Ribonucleoprotein</keyword>
<keyword evidence="2" id="KW-0677">Repeat</keyword>
<feature type="region of interest" description="Disordered" evidence="5">
    <location>
        <begin position="1"/>
        <end position="157"/>
    </location>
</feature>
<reference evidence="7" key="1">
    <citation type="submission" date="2015-09" db="EMBL/GenBank/DDBJ databases">
        <authorList>
            <consortium name="Pathogen Informatics"/>
        </authorList>
    </citation>
    <scope>NUCLEOTIDE SEQUENCE [LARGE SCALE GENOMIC DNA]</scope>
    <source>
        <strain evidence="7">Lake Konstanz</strain>
    </source>
</reference>
<dbReference type="PROSITE" id="PS00678">
    <property type="entry name" value="WD_REPEATS_1"/>
    <property type="match status" value="2"/>
</dbReference>
<dbReference type="InterPro" id="IPR036322">
    <property type="entry name" value="WD40_repeat_dom_sf"/>
</dbReference>
<protein>
    <submittedName>
        <fullName evidence="6">WD40 repeat-containing protein, putative</fullName>
    </submittedName>
</protein>
<dbReference type="InterPro" id="IPR001680">
    <property type="entry name" value="WD40_rpt"/>
</dbReference>
<dbReference type="Proteomes" id="UP000051952">
    <property type="component" value="Unassembled WGS sequence"/>
</dbReference>
<sequence>MGCNVSTGGSGLAGGPQTRMSNNANGSPAAGGVGSPLSHTVVDDEDAGGGGGHQHNDDFSSLLPGQGGHATPFDGHHPNPYHHAHQHQLASSDVFSSGKSHHVTVKSVLSSSPKDEHATSAASPQSPSSAHHPHHHHHIATPTSPIPQLMHSGDAEEHQRLLHELTQAERNQEDDLSDISEASLSTLSASNQQHSNRSPSAGLGADTLNVSGKSPNSRVAAAGSGGGFLPLGKQHSISGAINLQREREQEIPTVEEEFFEYDDIKISTDEVKSYKWRVAGRKLFNFPTAAAAGRGSGSDVADGSPAGGGGGGGRRRDSRMTNMNKFVFADFTVDEIDMIDALPPPPPKSSAHSSDSSLAGSGRPAGKRNSILFASTSSGSLGGSGSTSSAAAALAMALAHNSSNSSSTPHTNPLEIGVGHAPVSVDGLVSVPTRPRSLSITKTTMVTTTNFDSSHHSDGSLHLAPQQLHEASTASGSASGDGAALLSSLEEHHGNHPNGLGVGDDAFGEPSPPTAAAGHQEGDHKEDEGDSSGGHQLQLPPPVETVAIRQQRLLDDSVRLHRRDVDLGIIHHCSVKTLVGHATRVKCFAIAPSEKEFVSCSNEDASVTLNNIQTGREIGIFTGHQDTVIHATFSHDGKYLATTSRDHTMVLWDVVTAKQLLTFDHAKVVICCVFSRDSKYVATGCQDKVCRLWETRRGRECLIFAQHEGIIISMSYAPDNAWIVSASADRTLRVWSTTTSKCRYLLAGHVGIVLACNYTNDGMFIVSNDEKLLKVWSMADGSCTMTLLVDDVTSKLGHFPPTGAKKLTWTLSCAAPGKFTKYFIVAANTRFLYVLDITTGDEVFNVYCKAPVYSLTSGVNSVVGFGDSFGNVYLLTLRN</sequence>
<evidence type="ECO:0000313" key="7">
    <source>
        <dbReference type="Proteomes" id="UP000051952"/>
    </source>
</evidence>
<evidence type="ECO:0000313" key="6">
    <source>
        <dbReference type="EMBL" id="CUG92018.1"/>
    </source>
</evidence>
<feature type="region of interest" description="Disordered" evidence="5">
    <location>
        <begin position="338"/>
        <end position="369"/>
    </location>
</feature>
<name>A0A0S4JRR8_BODSA</name>
<accession>A0A0S4JRR8</accession>
<gene>
    <name evidence="6" type="ORF">BSAL_35145</name>
</gene>
<feature type="repeat" description="WD" evidence="4">
    <location>
        <begin position="621"/>
        <end position="662"/>
    </location>
</feature>
<dbReference type="SMART" id="SM00320">
    <property type="entry name" value="WD40"/>
    <property type="match status" value="5"/>
</dbReference>
<feature type="compositionally biased region" description="Polar residues" evidence="5">
    <location>
        <begin position="186"/>
        <end position="199"/>
    </location>
</feature>
<keyword evidence="1 4" id="KW-0853">WD repeat</keyword>
<dbReference type="PROSITE" id="PS50294">
    <property type="entry name" value="WD_REPEATS_REGION"/>
    <property type="match status" value="2"/>
</dbReference>
<feature type="repeat" description="WD" evidence="4">
    <location>
        <begin position="662"/>
        <end position="703"/>
    </location>
</feature>
<proteinExistence type="predicted"/>
<organism evidence="6 7">
    <name type="scientific">Bodo saltans</name>
    <name type="common">Flagellated protozoan</name>
    <dbReference type="NCBI Taxonomy" id="75058"/>
    <lineage>
        <taxon>Eukaryota</taxon>
        <taxon>Discoba</taxon>
        <taxon>Euglenozoa</taxon>
        <taxon>Kinetoplastea</taxon>
        <taxon>Metakinetoplastina</taxon>
        <taxon>Eubodonida</taxon>
        <taxon>Bodonidae</taxon>
        <taxon>Bodo</taxon>
    </lineage>
</organism>
<dbReference type="OrthoDB" id="674604at2759"/>
<evidence type="ECO:0000256" key="5">
    <source>
        <dbReference type="SAM" id="MobiDB-lite"/>
    </source>
</evidence>
<keyword evidence="3" id="KW-0689">Ribosomal protein</keyword>
<feature type="compositionally biased region" description="Polar residues" evidence="5">
    <location>
        <begin position="89"/>
        <end position="98"/>
    </location>
</feature>
<dbReference type="PROSITE" id="PS50082">
    <property type="entry name" value="WD_REPEATS_2"/>
    <property type="match status" value="3"/>
</dbReference>
<evidence type="ECO:0000256" key="4">
    <source>
        <dbReference type="PROSITE-ProRule" id="PRU00221"/>
    </source>
</evidence>
<dbReference type="CDD" id="cd00200">
    <property type="entry name" value="WD40"/>
    <property type="match status" value="1"/>
</dbReference>
<dbReference type="InterPro" id="IPR019775">
    <property type="entry name" value="WD40_repeat_CS"/>
</dbReference>
<dbReference type="Gene3D" id="2.130.10.10">
    <property type="entry name" value="YVTN repeat-like/Quinoprotein amine dehydrogenase"/>
    <property type="match status" value="2"/>
</dbReference>
<feature type="repeat" description="WD" evidence="4">
    <location>
        <begin position="704"/>
        <end position="745"/>
    </location>
</feature>
<feature type="region of interest" description="Disordered" evidence="5">
    <location>
        <begin position="291"/>
        <end position="319"/>
    </location>
</feature>
<dbReference type="InterPro" id="IPR015943">
    <property type="entry name" value="WD40/YVTN_repeat-like_dom_sf"/>
</dbReference>
<dbReference type="VEuPathDB" id="TriTrypDB:BSAL_35145"/>
<feature type="compositionally biased region" description="Low complexity" evidence="5">
    <location>
        <begin position="349"/>
        <end position="364"/>
    </location>
</feature>
<dbReference type="Pfam" id="PF00400">
    <property type="entry name" value="WD40"/>
    <property type="match status" value="5"/>
</dbReference>
<dbReference type="SUPFAM" id="SSF50978">
    <property type="entry name" value="WD40 repeat-like"/>
    <property type="match status" value="1"/>
</dbReference>
<evidence type="ECO:0000256" key="3">
    <source>
        <dbReference type="ARBA" id="ARBA00022980"/>
    </source>
</evidence>
<dbReference type="PANTHER" id="PTHR19879:SF9">
    <property type="entry name" value="TRANSCRIPTION INITIATION FACTOR TFIID SUBUNIT 5"/>
    <property type="match status" value="1"/>
</dbReference>
<dbReference type="PANTHER" id="PTHR19879">
    <property type="entry name" value="TRANSCRIPTION INITIATION FACTOR TFIID"/>
    <property type="match status" value="1"/>
</dbReference>
<evidence type="ECO:0000256" key="2">
    <source>
        <dbReference type="ARBA" id="ARBA00022737"/>
    </source>
</evidence>
<dbReference type="AlphaFoldDB" id="A0A0S4JRR8"/>